<gene>
    <name evidence="2" type="ORF">BQ8482_180389</name>
</gene>
<proteinExistence type="predicted"/>
<accession>A0A2P9AJ61</accession>
<dbReference type="EMBL" id="FUIG01000024">
    <property type="protein sequence ID" value="SJM31161.1"/>
    <property type="molecule type" value="Genomic_DNA"/>
</dbReference>
<evidence type="ECO:0000313" key="2">
    <source>
        <dbReference type="EMBL" id="SJM31161.1"/>
    </source>
</evidence>
<feature type="region of interest" description="Disordered" evidence="1">
    <location>
        <begin position="1"/>
        <end position="20"/>
    </location>
</feature>
<evidence type="ECO:0000256" key="1">
    <source>
        <dbReference type="SAM" id="MobiDB-lite"/>
    </source>
</evidence>
<sequence>MRWFPIRNRPKASGIKPGDGPQVGIPWFADDALPKLLSARKQTATGVIEATPASASRHDCTIVKGLGRVEAAVHFAPRNEQGAPYPDVTSRRILTGILVTEADLPR</sequence>
<dbReference type="AlphaFoldDB" id="A0A2P9AJ61"/>
<reference evidence="3" key="1">
    <citation type="submission" date="2016-12" db="EMBL/GenBank/DDBJ databases">
        <authorList>
            <person name="Brunel B."/>
        </authorList>
    </citation>
    <scope>NUCLEOTIDE SEQUENCE [LARGE SCALE GENOMIC DNA]</scope>
</reference>
<dbReference type="Proteomes" id="UP000245698">
    <property type="component" value="Unassembled WGS sequence"/>
</dbReference>
<name>A0A2P9AJ61_9HYPH</name>
<organism evidence="2 3">
    <name type="scientific">Mesorhizobium delmotii</name>
    <dbReference type="NCBI Taxonomy" id="1631247"/>
    <lineage>
        <taxon>Bacteria</taxon>
        <taxon>Pseudomonadati</taxon>
        <taxon>Pseudomonadota</taxon>
        <taxon>Alphaproteobacteria</taxon>
        <taxon>Hyphomicrobiales</taxon>
        <taxon>Phyllobacteriaceae</taxon>
        <taxon>Mesorhizobium</taxon>
    </lineage>
</organism>
<evidence type="ECO:0000313" key="3">
    <source>
        <dbReference type="Proteomes" id="UP000245698"/>
    </source>
</evidence>
<keyword evidence="3" id="KW-1185">Reference proteome</keyword>
<protein>
    <submittedName>
        <fullName evidence="2">Uncharacterized protein</fullName>
    </submittedName>
</protein>